<keyword evidence="11" id="KW-0472">Membrane</keyword>
<evidence type="ECO:0000256" key="14">
    <source>
        <dbReference type="SAM" id="MobiDB-lite"/>
    </source>
</evidence>
<dbReference type="InterPro" id="IPR048720">
    <property type="entry name" value="PROPPIN"/>
</dbReference>
<keyword evidence="8" id="KW-0967">Endosome</keyword>
<reference evidence="15 16" key="1">
    <citation type="journal article" date="2015" name="Genome Biol. Evol.">
        <title>Phylogenomic analyses indicate that early fungi evolved digesting cell walls of algal ancestors of land plants.</title>
        <authorList>
            <person name="Chang Y."/>
            <person name="Wang S."/>
            <person name="Sekimoto S."/>
            <person name="Aerts A.L."/>
            <person name="Choi C."/>
            <person name="Clum A."/>
            <person name="LaButti K.M."/>
            <person name="Lindquist E.A."/>
            <person name="Yee Ngan C."/>
            <person name="Ohm R.A."/>
            <person name="Salamov A.A."/>
            <person name="Grigoriev I.V."/>
            <person name="Spatafora J.W."/>
            <person name="Berbee M.L."/>
        </authorList>
    </citation>
    <scope>NUCLEOTIDE SEQUENCE [LARGE SCALE GENOMIC DNA]</scope>
    <source>
        <strain evidence="15 16">JEL478</strain>
    </source>
</reference>
<evidence type="ECO:0000313" key="15">
    <source>
        <dbReference type="EMBL" id="KXS11752.1"/>
    </source>
</evidence>
<evidence type="ECO:0000256" key="10">
    <source>
        <dbReference type="ARBA" id="ARBA00023006"/>
    </source>
</evidence>
<dbReference type="SUPFAM" id="SSF50978">
    <property type="entry name" value="WD40 repeat-like"/>
    <property type="match status" value="1"/>
</dbReference>
<keyword evidence="4" id="KW-0813">Transport</keyword>
<dbReference type="GO" id="GO:0015031">
    <property type="term" value="P:protein transport"/>
    <property type="evidence" value="ECO:0007669"/>
    <property type="project" value="UniProtKB-KW"/>
</dbReference>
<organism evidence="15 16">
    <name type="scientific">Gonapodya prolifera (strain JEL478)</name>
    <name type="common">Monoblepharis prolifera</name>
    <dbReference type="NCBI Taxonomy" id="1344416"/>
    <lineage>
        <taxon>Eukaryota</taxon>
        <taxon>Fungi</taxon>
        <taxon>Fungi incertae sedis</taxon>
        <taxon>Chytridiomycota</taxon>
        <taxon>Chytridiomycota incertae sedis</taxon>
        <taxon>Monoblepharidomycetes</taxon>
        <taxon>Monoblepharidales</taxon>
        <taxon>Gonapodyaceae</taxon>
        <taxon>Gonapodya</taxon>
    </lineage>
</organism>
<feature type="region of interest" description="Disordered" evidence="14">
    <location>
        <begin position="275"/>
        <end position="304"/>
    </location>
</feature>
<evidence type="ECO:0000256" key="9">
    <source>
        <dbReference type="ARBA" id="ARBA00022927"/>
    </source>
</evidence>
<evidence type="ECO:0000256" key="11">
    <source>
        <dbReference type="ARBA" id="ARBA00023136"/>
    </source>
</evidence>
<evidence type="ECO:0000256" key="12">
    <source>
        <dbReference type="ARBA" id="ARBA00025740"/>
    </source>
</evidence>
<sequence length="431" mass="45711">MHAGQTASDILFVNFNQDFSCVSVGTRHGYKIYNCDPFGKCYGKTDGGIGIVEMLFSTSLVALVGAGEQPAFSPRRLQLTNTKRQSTICELTFVTAILAVKLNRRRLVVVLEEHIYIYDISNMKLLHTIDTNPNPNALCSLSPSSDPCYLAYPSHSSGSSTALSSPSSSSSSHSSSTGGELLIFDAASLQAVNIIQAHKAPLSAVCFNSDGKMVATASDKGTVIRVFAVPSGQKLHQFRRGAYPARIFSLAFNVQSTYLAVSSDSDTVHIFKMTPGSPGQQSNGAVGVGGSANGARDRDDPNNLAKSCWVSSDDTHCASINPVSMANNRLSDITRRGLTAAAGAAQRVLPESFTEMLEPQRDFAFAKLPAGTKGVPNICALASSNPQLIVVSAEGIFHSFGIPLETGGECPLLKTFSLTDTEEDMVPGPMG</sequence>
<dbReference type="GO" id="GO:0010008">
    <property type="term" value="C:endosome membrane"/>
    <property type="evidence" value="ECO:0007669"/>
    <property type="project" value="UniProtKB-SubCell"/>
</dbReference>
<dbReference type="GO" id="GO:0005774">
    <property type="term" value="C:vacuolar membrane"/>
    <property type="evidence" value="ECO:0007669"/>
    <property type="project" value="UniProtKB-SubCell"/>
</dbReference>
<dbReference type="STRING" id="1344416.A0A139A4L9"/>
<dbReference type="GO" id="GO:0034045">
    <property type="term" value="C:phagophore assembly site membrane"/>
    <property type="evidence" value="ECO:0007669"/>
    <property type="project" value="UniProtKB-SubCell"/>
</dbReference>
<accession>A0A139A4L9</accession>
<dbReference type="OMA" id="ATWGGMF"/>
<proteinExistence type="inferred from homology"/>
<gene>
    <name evidence="15" type="ORF">M427DRAFT_102069</name>
</gene>
<evidence type="ECO:0000256" key="13">
    <source>
        <dbReference type="ARBA" id="ARBA00039247"/>
    </source>
</evidence>
<dbReference type="PANTHER" id="PTHR11227">
    <property type="entry name" value="WD-REPEAT PROTEIN INTERACTING WITH PHOSPHOINOSIDES WIPI -RELATED"/>
    <property type="match status" value="1"/>
</dbReference>
<dbReference type="InterPro" id="IPR001680">
    <property type="entry name" value="WD40_rpt"/>
</dbReference>
<name>A0A139A4L9_GONPJ</name>
<evidence type="ECO:0000256" key="5">
    <source>
        <dbReference type="ARBA" id="ARBA00022554"/>
    </source>
</evidence>
<keyword evidence="9" id="KW-0653">Protein transport</keyword>
<dbReference type="OrthoDB" id="1667587at2759"/>
<evidence type="ECO:0000256" key="8">
    <source>
        <dbReference type="ARBA" id="ARBA00022753"/>
    </source>
</evidence>
<dbReference type="SMART" id="SM00320">
    <property type="entry name" value="WD40"/>
    <property type="match status" value="2"/>
</dbReference>
<evidence type="ECO:0000256" key="4">
    <source>
        <dbReference type="ARBA" id="ARBA00022448"/>
    </source>
</evidence>
<comment type="subcellular location">
    <subcellularLocation>
        <location evidence="2">Endosome membrane</location>
        <topology evidence="2">Peripheral membrane protein</topology>
    </subcellularLocation>
    <subcellularLocation>
        <location evidence="3">Preautophagosomal structure membrane</location>
        <topology evidence="3">Peripheral membrane protein</topology>
    </subcellularLocation>
    <subcellularLocation>
        <location evidence="1">Vacuole membrane</location>
        <topology evidence="1">Peripheral membrane protein</topology>
    </subcellularLocation>
</comment>
<evidence type="ECO:0000256" key="7">
    <source>
        <dbReference type="ARBA" id="ARBA00022737"/>
    </source>
</evidence>
<dbReference type="InterPro" id="IPR015943">
    <property type="entry name" value="WD40/YVTN_repeat-like_dom_sf"/>
</dbReference>
<evidence type="ECO:0000256" key="3">
    <source>
        <dbReference type="ARBA" id="ARBA00004623"/>
    </source>
</evidence>
<protein>
    <recommendedName>
        <fullName evidence="13">Autophagy-related protein 18</fullName>
    </recommendedName>
</protein>
<dbReference type="InterPro" id="IPR036322">
    <property type="entry name" value="WD40_repeat_dom_sf"/>
</dbReference>
<keyword evidence="16" id="KW-1185">Reference proteome</keyword>
<evidence type="ECO:0000313" key="16">
    <source>
        <dbReference type="Proteomes" id="UP000070544"/>
    </source>
</evidence>
<dbReference type="Proteomes" id="UP000070544">
    <property type="component" value="Unassembled WGS sequence"/>
</dbReference>
<dbReference type="EMBL" id="KQ965797">
    <property type="protein sequence ID" value="KXS11752.1"/>
    <property type="molecule type" value="Genomic_DNA"/>
</dbReference>
<dbReference type="Pfam" id="PF21032">
    <property type="entry name" value="PROPPIN"/>
    <property type="match status" value="1"/>
</dbReference>
<keyword evidence="6" id="KW-0853">WD repeat</keyword>
<dbReference type="Gene3D" id="2.130.10.10">
    <property type="entry name" value="YVTN repeat-like/Quinoprotein amine dehydrogenase"/>
    <property type="match status" value="1"/>
</dbReference>
<evidence type="ECO:0000256" key="2">
    <source>
        <dbReference type="ARBA" id="ARBA00004481"/>
    </source>
</evidence>
<keyword evidence="10" id="KW-0072">Autophagy</keyword>
<keyword evidence="5" id="KW-0926">Vacuole</keyword>
<evidence type="ECO:0000256" key="6">
    <source>
        <dbReference type="ARBA" id="ARBA00022574"/>
    </source>
</evidence>
<dbReference type="FunFam" id="2.130.10.10:FF:000965">
    <property type="entry name" value="Autophagy-like protein 18 Atg18"/>
    <property type="match status" value="1"/>
</dbReference>
<comment type="similarity">
    <text evidence="12">Belongs to the WD repeat PROPPIN family.</text>
</comment>
<dbReference type="AlphaFoldDB" id="A0A139A4L9"/>
<dbReference type="GO" id="GO:0006914">
    <property type="term" value="P:autophagy"/>
    <property type="evidence" value="ECO:0007669"/>
    <property type="project" value="UniProtKB-KW"/>
</dbReference>
<keyword evidence="7" id="KW-0677">Repeat</keyword>
<evidence type="ECO:0000256" key="1">
    <source>
        <dbReference type="ARBA" id="ARBA00004148"/>
    </source>
</evidence>